<evidence type="ECO:0000256" key="2">
    <source>
        <dbReference type="ARBA" id="ARBA00022448"/>
    </source>
</evidence>
<dbReference type="EMBL" id="LGAP01000023">
    <property type="protein sequence ID" value="KOF15003.1"/>
    <property type="molecule type" value="Genomic_DNA"/>
</dbReference>
<keyword evidence="3 5" id="KW-0732">Signal</keyword>
<dbReference type="CDD" id="cd06342">
    <property type="entry name" value="PBP1_ABC_LIVBP-like"/>
    <property type="match status" value="1"/>
</dbReference>
<organism evidence="7 8">
    <name type="scientific">Ensifer adhaerens</name>
    <name type="common">Sinorhizobium morelense</name>
    <dbReference type="NCBI Taxonomy" id="106592"/>
    <lineage>
        <taxon>Bacteria</taxon>
        <taxon>Pseudomonadati</taxon>
        <taxon>Pseudomonadota</taxon>
        <taxon>Alphaproteobacteria</taxon>
        <taxon>Hyphomicrobiales</taxon>
        <taxon>Rhizobiaceae</taxon>
        <taxon>Sinorhizobium/Ensifer group</taxon>
        <taxon>Ensifer</taxon>
    </lineage>
</organism>
<protein>
    <submittedName>
        <fullName evidence="7">Amino acid ABC transporter substrate-binding protein</fullName>
    </submittedName>
</protein>
<dbReference type="PRINTS" id="PR00337">
    <property type="entry name" value="LEUILEVALBP"/>
</dbReference>
<evidence type="ECO:0000313" key="8">
    <source>
        <dbReference type="Proteomes" id="UP000037425"/>
    </source>
</evidence>
<dbReference type="PANTHER" id="PTHR47151">
    <property type="entry name" value="LEU/ILE/VAL-BINDING ABC TRANSPORTER SUBUNIT"/>
    <property type="match status" value="1"/>
</dbReference>
<dbReference type="Proteomes" id="UP000037425">
    <property type="component" value="Unassembled WGS sequence"/>
</dbReference>
<comment type="similarity">
    <text evidence="1">Belongs to the leucine-binding protein family.</text>
</comment>
<dbReference type="PATRIC" id="fig|106592.7.peg.3848"/>
<evidence type="ECO:0000259" key="6">
    <source>
        <dbReference type="Pfam" id="PF13458"/>
    </source>
</evidence>
<feature type="domain" description="Leucine-binding protein" evidence="6">
    <location>
        <begin position="29"/>
        <end position="352"/>
    </location>
</feature>
<evidence type="ECO:0000256" key="5">
    <source>
        <dbReference type="SAM" id="SignalP"/>
    </source>
</evidence>
<keyword evidence="4" id="KW-0029">Amino-acid transport</keyword>
<evidence type="ECO:0000256" key="3">
    <source>
        <dbReference type="ARBA" id="ARBA00022729"/>
    </source>
</evidence>
<gene>
    <name evidence="7" type="ORF">AC244_25455</name>
</gene>
<evidence type="ECO:0000256" key="1">
    <source>
        <dbReference type="ARBA" id="ARBA00010062"/>
    </source>
</evidence>
<feature type="chain" id="PRO_5005581221" evidence="5">
    <location>
        <begin position="27"/>
        <end position="375"/>
    </location>
</feature>
<evidence type="ECO:0000313" key="7">
    <source>
        <dbReference type="EMBL" id="KOF15003.1"/>
    </source>
</evidence>
<sequence length="375" mass="39742">MSMKSISKLLTSAAFVSAMLVSSAYAAETIKIGVAGPMTGANATFGEQVWTGVSAYIQNVNNAGGLDGKQIELVKGDDACEPKQAVAVANRFVDQDKVQAVVGHFCSSSTIPASEIYSDAGILTVTPSSTNPIVTDRGFDTMFRTCGRDDQQAVVAGSFILDTLKFDKIALIHDKDTYGQGLVDALKKTLSDRGVTPVLYEGLTRGERDFNALVTKIKSTGAQAVYFGGLIPEAGPLIRQIHEQGLDVAFISGDALAQAEIVTASGGPQNLKGVYYSSAADPKDDPAAADALTDLKSKNVAPDNYTLFGYASAQAIVAALQGTKEGTIDDQVKWLRANNVKSAVGNLAWNEKGDVKDFKFVFYAFDDKGNPVRNQ</sequence>
<proteinExistence type="inferred from homology"/>
<comment type="caution">
    <text evidence="7">The sequence shown here is derived from an EMBL/GenBank/DDBJ whole genome shotgun (WGS) entry which is preliminary data.</text>
</comment>
<name>A0A0L8BK94_ENSAD</name>
<reference evidence="8" key="1">
    <citation type="submission" date="2015-07" db="EMBL/GenBank/DDBJ databases">
        <title>Whole genome sequence of an Ensifer adhaerens strain isolated from a cave pool in the Wind Cave National Park.</title>
        <authorList>
            <person name="Eng W.W.H."/>
            <person name="Gan H.M."/>
            <person name="Barton H.A."/>
            <person name="Savka M.A."/>
        </authorList>
    </citation>
    <scope>NUCLEOTIDE SEQUENCE [LARGE SCALE GENOMIC DNA]</scope>
    <source>
        <strain evidence="8">SD006</strain>
    </source>
</reference>
<dbReference type="Pfam" id="PF13458">
    <property type="entry name" value="Peripla_BP_6"/>
    <property type="match status" value="1"/>
</dbReference>
<dbReference type="PANTHER" id="PTHR47151:SF2">
    <property type="entry name" value="AMINO ACID BINDING PROTEIN"/>
    <property type="match status" value="1"/>
</dbReference>
<keyword evidence="2" id="KW-0813">Transport</keyword>
<feature type="signal peptide" evidence="5">
    <location>
        <begin position="1"/>
        <end position="26"/>
    </location>
</feature>
<dbReference type="InterPro" id="IPR028082">
    <property type="entry name" value="Peripla_BP_I"/>
</dbReference>
<dbReference type="AlphaFoldDB" id="A0A0L8BK94"/>
<dbReference type="InterPro" id="IPR000709">
    <property type="entry name" value="Leu_Ile_Val-bd"/>
</dbReference>
<dbReference type="InterPro" id="IPR028081">
    <property type="entry name" value="Leu-bd"/>
</dbReference>
<dbReference type="GO" id="GO:0006865">
    <property type="term" value="P:amino acid transport"/>
    <property type="evidence" value="ECO:0007669"/>
    <property type="project" value="UniProtKB-KW"/>
</dbReference>
<accession>A0A0L8BK94</accession>
<dbReference type="Gene3D" id="3.40.50.2300">
    <property type="match status" value="2"/>
</dbReference>
<dbReference type="SUPFAM" id="SSF53822">
    <property type="entry name" value="Periplasmic binding protein-like I"/>
    <property type="match status" value="1"/>
</dbReference>
<evidence type="ECO:0000256" key="4">
    <source>
        <dbReference type="ARBA" id="ARBA00022970"/>
    </source>
</evidence>